<keyword evidence="7 8" id="KW-0539">Nucleus</keyword>
<feature type="domain" description="Ribosomal RNA methyltransferase SPB1-like C-terminal" evidence="11">
    <location>
        <begin position="613"/>
        <end position="808"/>
    </location>
</feature>
<feature type="region of interest" description="Disordered" evidence="9">
    <location>
        <begin position="551"/>
        <end position="642"/>
    </location>
</feature>
<keyword evidence="5 8" id="KW-0808">Transferase</keyword>
<feature type="binding site" evidence="8">
    <location>
        <position position="56"/>
    </location>
    <ligand>
        <name>S-adenosyl-L-methionine</name>
        <dbReference type="ChEBI" id="CHEBI:59789"/>
    </ligand>
</feature>
<feature type="region of interest" description="Disordered" evidence="9">
    <location>
        <begin position="435"/>
        <end position="532"/>
    </location>
</feature>
<feature type="active site" description="Proton acceptor" evidence="8">
    <location>
        <position position="158"/>
    </location>
</feature>
<comment type="caution">
    <text evidence="13">The sequence shown here is derived from an EMBL/GenBank/DDBJ whole genome shotgun (WGS) entry which is preliminary data.</text>
</comment>
<feature type="compositionally biased region" description="Basic and acidic residues" evidence="9">
    <location>
        <begin position="793"/>
        <end position="805"/>
    </location>
</feature>
<dbReference type="AlphaFoldDB" id="A0A438JT95"/>
<evidence type="ECO:0000313" key="14">
    <source>
        <dbReference type="Proteomes" id="UP000288805"/>
    </source>
</evidence>
<protein>
    <recommendedName>
        <fullName evidence="8">Putative rRNA methyltransferase</fullName>
        <ecNumber evidence="8">2.1.1.-</ecNumber>
    </recommendedName>
    <alternativeName>
        <fullName evidence="8">2'-O-ribose RNA methyltransferase SPB1 homolog</fullName>
    </alternativeName>
</protein>
<evidence type="ECO:0000256" key="7">
    <source>
        <dbReference type="ARBA" id="ARBA00023242"/>
    </source>
</evidence>
<feature type="compositionally biased region" description="Basic and acidic residues" evidence="9">
    <location>
        <begin position="515"/>
        <end position="524"/>
    </location>
</feature>
<dbReference type="PANTHER" id="PTHR10920:SF13">
    <property type="entry name" value="PRE-RRNA 2'-O-RIBOSE RNA METHYLTRANSFERASE FTSJ3"/>
    <property type="match status" value="1"/>
</dbReference>
<dbReference type="FunFam" id="3.40.50.150:FF:000004">
    <property type="entry name" value="AdoMet-dependent rRNA methyltransferase SPB1"/>
    <property type="match status" value="1"/>
</dbReference>
<feature type="region of interest" description="Disordered" evidence="9">
    <location>
        <begin position="781"/>
        <end position="857"/>
    </location>
</feature>
<evidence type="ECO:0000256" key="9">
    <source>
        <dbReference type="SAM" id="MobiDB-lite"/>
    </source>
</evidence>
<evidence type="ECO:0000259" key="11">
    <source>
        <dbReference type="Pfam" id="PF07780"/>
    </source>
</evidence>
<dbReference type="EMBL" id="QGNW01000028">
    <property type="protein sequence ID" value="RVX12192.1"/>
    <property type="molecule type" value="Genomic_DNA"/>
</dbReference>
<feature type="compositionally biased region" description="Basic residues" evidence="9">
    <location>
        <begin position="815"/>
        <end position="825"/>
    </location>
</feature>
<feature type="compositionally biased region" description="Low complexity" evidence="9">
    <location>
        <begin position="826"/>
        <end position="843"/>
    </location>
</feature>
<evidence type="ECO:0000256" key="2">
    <source>
        <dbReference type="ARBA" id="ARBA00022517"/>
    </source>
</evidence>
<dbReference type="HAMAP" id="MF_03163">
    <property type="entry name" value="RNA_methyltr_E_SPB1"/>
    <property type="match status" value="1"/>
</dbReference>
<feature type="compositionally biased region" description="Acidic residues" evidence="9">
    <location>
        <begin position="435"/>
        <end position="446"/>
    </location>
</feature>
<proteinExistence type="inferred from homology"/>
<keyword evidence="2 8" id="KW-0690">Ribosome biogenesis</keyword>
<gene>
    <name evidence="13" type="primary">spb1_1</name>
    <name evidence="13" type="ORF">CK203_010627</name>
</gene>
<keyword evidence="6 8" id="KW-0949">S-adenosyl-L-methionine</keyword>
<feature type="compositionally biased region" description="Basic and acidic residues" evidence="9">
    <location>
        <begin position="447"/>
        <end position="472"/>
    </location>
</feature>
<feature type="binding site" evidence="8">
    <location>
        <position position="54"/>
    </location>
    <ligand>
        <name>S-adenosyl-L-methionine</name>
        <dbReference type="ChEBI" id="CHEBI:59789"/>
    </ligand>
</feature>
<dbReference type="PANTHER" id="PTHR10920">
    <property type="entry name" value="RIBOSOMAL RNA METHYLTRANSFERASE"/>
    <property type="match status" value="1"/>
</dbReference>
<dbReference type="Pfam" id="PF07780">
    <property type="entry name" value="Spb1_C"/>
    <property type="match status" value="1"/>
</dbReference>
<keyword evidence="3 8" id="KW-0698">rRNA processing</keyword>
<dbReference type="SUPFAM" id="SSF53335">
    <property type="entry name" value="S-adenosyl-L-methionine-dependent methyltransferases"/>
    <property type="match status" value="1"/>
</dbReference>
<dbReference type="InterPro" id="IPR015507">
    <property type="entry name" value="rRNA-MeTfrase_E"/>
</dbReference>
<evidence type="ECO:0000256" key="1">
    <source>
        <dbReference type="ARBA" id="ARBA00004604"/>
    </source>
</evidence>
<evidence type="ECO:0000256" key="4">
    <source>
        <dbReference type="ARBA" id="ARBA00022603"/>
    </source>
</evidence>
<feature type="domain" description="Ribosomal RNA methyltransferase FtsJ" evidence="10">
    <location>
        <begin position="22"/>
        <end position="201"/>
    </location>
</feature>
<feature type="compositionally biased region" description="Acidic residues" evidence="9">
    <location>
        <begin position="629"/>
        <end position="642"/>
    </location>
</feature>
<comment type="catalytic activity">
    <reaction evidence="8">
        <text>a ribonucleotide in rRNA + S-adenosyl-L-methionine = a 2'-O-methylribonucleotide in rRNA + S-adenosyl-L-homocysteine + H(+)</text>
        <dbReference type="Rhea" id="RHEA:48628"/>
        <dbReference type="Rhea" id="RHEA-COMP:12164"/>
        <dbReference type="Rhea" id="RHEA-COMP:12165"/>
        <dbReference type="ChEBI" id="CHEBI:15378"/>
        <dbReference type="ChEBI" id="CHEBI:57856"/>
        <dbReference type="ChEBI" id="CHEBI:59789"/>
        <dbReference type="ChEBI" id="CHEBI:90675"/>
        <dbReference type="ChEBI" id="CHEBI:90676"/>
    </reaction>
</comment>
<feature type="binding site" evidence="8">
    <location>
        <position position="118"/>
    </location>
    <ligand>
        <name>S-adenosyl-L-methionine</name>
        <dbReference type="ChEBI" id="CHEBI:59789"/>
    </ligand>
</feature>
<comment type="subcellular location">
    <subcellularLocation>
        <location evidence="1 8">Nucleus</location>
        <location evidence="1 8">Nucleolus</location>
    </subcellularLocation>
</comment>
<dbReference type="GO" id="GO:0005730">
    <property type="term" value="C:nucleolus"/>
    <property type="evidence" value="ECO:0007669"/>
    <property type="project" value="UniProtKB-SubCell"/>
</dbReference>
<name>A0A438JT95_VITVI</name>
<feature type="compositionally biased region" description="Basic residues" evidence="9">
    <location>
        <begin position="726"/>
        <end position="743"/>
    </location>
</feature>
<comment type="similarity">
    <text evidence="8">Belongs to the class I-like SAM-binding methyltransferase superfamily. RNA methyltransferase RlmE family. SPB1 subfamily.</text>
</comment>
<dbReference type="HAMAP" id="MF_01547">
    <property type="entry name" value="RNA_methyltr_E"/>
    <property type="match status" value="1"/>
</dbReference>
<dbReference type="Gene3D" id="3.40.50.150">
    <property type="entry name" value="Vaccinia Virus protein VP39"/>
    <property type="match status" value="1"/>
</dbReference>
<reference evidence="13 14" key="1">
    <citation type="journal article" date="2018" name="PLoS Genet.">
        <title>Population sequencing reveals clonal diversity and ancestral inbreeding in the grapevine cultivar Chardonnay.</title>
        <authorList>
            <person name="Roach M.J."/>
            <person name="Johnson D.L."/>
            <person name="Bohlmann J."/>
            <person name="van Vuuren H.J."/>
            <person name="Jones S.J."/>
            <person name="Pretorius I.S."/>
            <person name="Schmidt S.A."/>
            <person name="Borneman A.R."/>
        </authorList>
    </citation>
    <scope>NUCLEOTIDE SEQUENCE [LARGE SCALE GENOMIC DNA]</scope>
    <source>
        <strain evidence="14">cv. Chardonnay</strain>
        <tissue evidence="13">Leaf</tissue>
    </source>
</reference>
<evidence type="ECO:0000256" key="6">
    <source>
        <dbReference type="ARBA" id="ARBA00022691"/>
    </source>
</evidence>
<dbReference type="InterPro" id="IPR002877">
    <property type="entry name" value="RNA_MeTrfase_FtsJ_dom"/>
</dbReference>
<evidence type="ECO:0000259" key="12">
    <source>
        <dbReference type="Pfam" id="PF11861"/>
    </source>
</evidence>
<evidence type="ECO:0000256" key="8">
    <source>
        <dbReference type="HAMAP-Rule" id="MF_03163"/>
    </source>
</evidence>
<evidence type="ECO:0000259" key="10">
    <source>
        <dbReference type="Pfam" id="PF01728"/>
    </source>
</evidence>
<accession>A0A438JT95</accession>
<evidence type="ECO:0000313" key="13">
    <source>
        <dbReference type="EMBL" id="RVX12192.1"/>
    </source>
</evidence>
<dbReference type="InterPro" id="IPR028589">
    <property type="entry name" value="SPB1-like"/>
</dbReference>
<keyword evidence="4 8" id="KW-0489">Methyltransferase</keyword>
<evidence type="ECO:0000256" key="3">
    <source>
        <dbReference type="ARBA" id="ARBA00022552"/>
    </source>
</evidence>
<dbReference type="GO" id="GO:0008649">
    <property type="term" value="F:rRNA methyltransferase activity"/>
    <property type="evidence" value="ECO:0007669"/>
    <property type="project" value="UniProtKB-UniRule"/>
</dbReference>
<dbReference type="Pfam" id="PF01728">
    <property type="entry name" value="FtsJ"/>
    <property type="match status" value="1"/>
</dbReference>
<feature type="domain" description="DUF3381" evidence="12">
    <location>
        <begin position="234"/>
        <end position="377"/>
    </location>
</feature>
<dbReference type="EC" id="2.1.1.-" evidence="8"/>
<feature type="region of interest" description="Disordered" evidence="9">
    <location>
        <begin position="717"/>
        <end position="757"/>
    </location>
</feature>
<sequence>MGKVKGKHRLDKFYHLAKEHGYRSRAAWKLVQLDSKYNFLRSSRAVLDLCAAPGGWMQAAVERVPVGSFILGVDLNPIAPVRGGISIEEDITKPACKARVKKLMSEYGCAAFDIVLHDGSPNIGGAWTQEATAQNALVIDALRLATQFLAPKGAFVTKVFRSQDYNSVLYCLKQLFEKVEVDKPAASRSTSAEIFVLGLKYKAPAKIDPRLLDVKHLFQGTIEPRKVVDVLRGTKQKRHRDGYEDGDTTLRKVSSATNFIWSDTPLEILGSVTSISFDDPASLPIKDHALTTEEVKTLCDDLRVLGKQDFKHLLKWRMHVRKALSPVQKATSTAAEDDHEKVVDEDERMLNEMEELTYAMERKKKRTKKLLAKRQSKVSIYSTETQTVTIKKDKARKATGMQVDALEEGYTDHELFSLSSIKAKKDLLAVNSTEYDEGDGVVDSEDERTREETQEHSASDMDSDEERRRYDEQMEEMLDQVYEQFVARREGSTKQRKRARKKHSEDELLEDGDDDIIHSDHDSDNDNQADLEANPLMVPLHGEEMPTQREITDKWFSQDIFAEAAEEGDLGKHESEDEMEVDRQEKTLSIPKKAKENKACKPSEINPPQIEASKAEEDFEIVPAPSTDSSDDSSSDESDDEDIYAKAEILACAKKMLRKKERERILDDAYNKYMFHDKGLPQWFADEEARHCQTIKPVTKEEIAAMRAQFKEIDARPAKKVAEAKARKKRAAMRKLEKVRKKANTISDQTDISDRSKGRLIEQLYKKAAPKRPQKEYVVAKKGVQVRAGKGKVLVDRRMKKDARSRGMSKQGKGPSKKGGFRKGKNANGQKGNKGSAKASAKSGKGGRKGNRMNMHD</sequence>
<feature type="compositionally biased region" description="Basic and acidic residues" evidence="9">
    <location>
        <begin position="569"/>
        <end position="586"/>
    </location>
</feature>
<feature type="binding site" evidence="8">
    <location>
        <position position="90"/>
    </location>
    <ligand>
        <name>S-adenosyl-L-methionine</name>
        <dbReference type="ChEBI" id="CHEBI:59789"/>
    </ligand>
</feature>
<dbReference type="InterPro" id="IPR024576">
    <property type="entry name" value="rRNA_MeTfrase_Spb1_DUF3381"/>
</dbReference>
<comment type="function">
    <text evidence="8">Probable methyltransferase involved in the maturation of rRNA and in the biogenesis of ribosomal subunits.</text>
</comment>
<dbReference type="Proteomes" id="UP000288805">
    <property type="component" value="Unassembled WGS sequence"/>
</dbReference>
<dbReference type="InterPro" id="IPR029063">
    <property type="entry name" value="SAM-dependent_MTases_sf"/>
</dbReference>
<dbReference type="Pfam" id="PF11861">
    <property type="entry name" value="DUF3381"/>
    <property type="match status" value="1"/>
</dbReference>
<organism evidence="13 14">
    <name type="scientific">Vitis vinifera</name>
    <name type="common">Grape</name>
    <dbReference type="NCBI Taxonomy" id="29760"/>
    <lineage>
        <taxon>Eukaryota</taxon>
        <taxon>Viridiplantae</taxon>
        <taxon>Streptophyta</taxon>
        <taxon>Embryophyta</taxon>
        <taxon>Tracheophyta</taxon>
        <taxon>Spermatophyta</taxon>
        <taxon>Magnoliopsida</taxon>
        <taxon>eudicotyledons</taxon>
        <taxon>Gunneridae</taxon>
        <taxon>Pentapetalae</taxon>
        <taxon>rosids</taxon>
        <taxon>Vitales</taxon>
        <taxon>Vitaceae</taxon>
        <taxon>Viteae</taxon>
        <taxon>Vitis</taxon>
    </lineage>
</organism>
<dbReference type="InterPro" id="IPR050082">
    <property type="entry name" value="RNA_methyltr_RlmE"/>
</dbReference>
<evidence type="ECO:0000256" key="5">
    <source>
        <dbReference type="ARBA" id="ARBA00022679"/>
    </source>
</evidence>
<feature type="binding site" evidence="8">
    <location>
        <position position="74"/>
    </location>
    <ligand>
        <name>S-adenosyl-L-methionine</name>
        <dbReference type="ChEBI" id="CHEBI:59789"/>
    </ligand>
</feature>
<dbReference type="InterPro" id="IPR012920">
    <property type="entry name" value="rRNA_MeTfrase_SPB1-like_C"/>
</dbReference>